<evidence type="ECO:0000256" key="2">
    <source>
        <dbReference type="ARBA" id="ARBA00023015"/>
    </source>
</evidence>
<evidence type="ECO:0000256" key="1">
    <source>
        <dbReference type="ARBA" id="ARBA00009437"/>
    </source>
</evidence>
<dbReference type="SUPFAM" id="SSF46785">
    <property type="entry name" value="Winged helix' DNA-binding domain"/>
    <property type="match status" value="1"/>
</dbReference>
<dbReference type="Gene3D" id="3.40.190.290">
    <property type="match status" value="1"/>
</dbReference>
<name>A0A3M3EPB4_9PSED</name>
<evidence type="ECO:0000259" key="5">
    <source>
        <dbReference type="PROSITE" id="PS50931"/>
    </source>
</evidence>
<sequence length="295" mass="32290">MNQMLAMGVFRCIVETQGFSAAAERLDTTHSSVSRHLQQLESALGVRLLNRNTRRMSLTAAGERYYAACVDILDRVEAASRAATQEQERPSGLLRISVPLVTGTLELAHWLPVFQQRYPDIQVDLSCSDPLVDLVADGVDVALRICGPLADSSLVARLLGVSSQVLVAAPSYVAKYGLAHSVVELNEHRLLTYASATQWSLVSEGGESMTLDCDSAFHTDTITALHACALSGGGIAAFTLATVRDDLLTGRLVRILPEYTLGMRHYYALYPHARNLPLKVRVFVDHMAQYYEGKL</sequence>
<dbReference type="Gene3D" id="1.10.10.10">
    <property type="entry name" value="Winged helix-like DNA-binding domain superfamily/Winged helix DNA-binding domain"/>
    <property type="match status" value="1"/>
</dbReference>
<protein>
    <recommendedName>
        <fullName evidence="5">HTH lysR-type domain-containing protein</fullName>
    </recommendedName>
</protein>
<proteinExistence type="inferred from homology"/>
<evidence type="ECO:0000313" key="6">
    <source>
        <dbReference type="EMBL" id="RMM51351.1"/>
    </source>
</evidence>
<dbReference type="InterPro" id="IPR058163">
    <property type="entry name" value="LysR-type_TF_proteobact-type"/>
</dbReference>
<reference evidence="6 7" key="1">
    <citation type="submission" date="2018-08" db="EMBL/GenBank/DDBJ databases">
        <title>Recombination of ecologically and evolutionarily significant loci maintains genetic cohesion in the Pseudomonas syringae species complex.</title>
        <authorList>
            <person name="Dillon M."/>
            <person name="Thakur S."/>
            <person name="Almeida R.N.D."/>
            <person name="Weir B.S."/>
            <person name="Guttman D.S."/>
        </authorList>
    </citation>
    <scope>NUCLEOTIDE SEQUENCE [LARGE SCALE GENOMIC DNA]</scope>
    <source>
        <strain evidence="6 7">NCPPB2445</strain>
    </source>
</reference>
<dbReference type="PROSITE" id="PS50931">
    <property type="entry name" value="HTH_LYSR"/>
    <property type="match status" value="1"/>
</dbReference>
<evidence type="ECO:0000256" key="3">
    <source>
        <dbReference type="ARBA" id="ARBA00023125"/>
    </source>
</evidence>
<dbReference type="InterPro" id="IPR036390">
    <property type="entry name" value="WH_DNA-bd_sf"/>
</dbReference>
<dbReference type="RefSeq" id="WP_024778276.1">
    <property type="nucleotide sequence ID" value="NZ_CP102175.1"/>
</dbReference>
<dbReference type="GO" id="GO:0003677">
    <property type="term" value="F:DNA binding"/>
    <property type="evidence" value="ECO:0007669"/>
    <property type="project" value="UniProtKB-KW"/>
</dbReference>
<feature type="domain" description="HTH lysR-type" evidence="5">
    <location>
        <begin position="1"/>
        <end position="59"/>
    </location>
</feature>
<evidence type="ECO:0000313" key="7">
    <source>
        <dbReference type="Proteomes" id="UP000270661"/>
    </source>
</evidence>
<accession>A0A3M3EPB4</accession>
<dbReference type="CDD" id="cd08422">
    <property type="entry name" value="PBP2_CrgA_like"/>
    <property type="match status" value="1"/>
</dbReference>
<evidence type="ECO:0000256" key="4">
    <source>
        <dbReference type="ARBA" id="ARBA00023163"/>
    </source>
</evidence>
<dbReference type="InterPro" id="IPR005119">
    <property type="entry name" value="LysR_subst-bd"/>
</dbReference>
<dbReference type="FunFam" id="1.10.10.10:FF:000001">
    <property type="entry name" value="LysR family transcriptional regulator"/>
    <property type="match status" value="1"/>
</dbReference>
<organism evidence="6 7">
    <name type="scientific">Pseudomonas corrugata</name>
    <dbReference type="NCBI Taxonomy" id="47879"/>
    <lineage>
        <taxon>Bacteria</taxon>
        <taxon>Pseudomonadati</taxon>
        <taxon>Pseudomonadota</taxon>
        <taxon>Gammaproteobacteria</taxon>
        <taxon>Pseudomonadales</taxon>
        <taxon>Pseudomonadaceae</taxon>
        <taxon>Pseudomonas</taxon>
    </lineage>
</organism>
<gene>
    <name evidence="6" type="ORF">ALQ77_01070</name>
</gene>
<dbReference type="Pfam" id="PF03466">
    <property type="entry name" value="LysR_substrate"/>
    <property type="match status" value="1"/>
</dbReference>
<dbReference type="PANTHER" id="PTHR30537">
    <property type="entry name" value="HTH-TYPE TRANSCRIPTIONAL REGULATOR"/>
    <property type="match status" value="1"/>
</dbReference>
<keyword evidence="3" id="KW-0238">DNA-binding</keyword>
<comment type="similarity">
    <text evidence="1">Belongs to the LysR transcriptional regulatory family.</text>
</comment>
<dbReference type="GO" id="GO:0003700">
    <property type="term" value="F:DNA-binding transcription factor activity"/>
    <property type="evidence" value="ECO:0007669"/>
    <property type="project" value="InterPro"/>
</dbReference>
<dbReference type="PRINTS" id="PR00039">
    <property type="entry name" value="HTHLYSR"/>
</dbReference>
<comment type="caution">
    <text evidence="6">The sequence shown here is derived from an EMBL/GenBank/DDBJ whole genome shotgun (WGS) entry which is preliminary data.</text>
</comment>
<keyword evidence="7" id="KW-1185">Reference proteome</keyword>
<dbReference type="OrthoDB" id="8885940at2"/>
<dbReference type="Proteomes" id="UP000270661">
    <property type="component" value="Unassembled WGS sequence"/>
</dbReference>
<keyword evidence="2" id="KW-0805">Transcription regulation</keyword>
<dbReference type="SUPFAM" id="SSF53850">
    <property type="entry name" value="Periplasmic binding protein-like II"/>
    <property type="match status" value="1"/>
</dbReference>
<dbReference type="InterPro" id="IPR000847">
    <property type="entry name" value="LysR_HTH_N"/>
</dbReference>
<dbReference type="EMBL" id="RBOJ01000058">
    <property type="protein sequence ID" value="RMM51351.1"/>
    <property type="molecule type" value="Genomic_DNA"/>
</dbReference>
<dbReference type="InterPro" id="IPR036388">
    <property type="entry name" value="WH-like_DNA-bd_sf"/>
</dbReference>
<dbReference type="AlphaFoldDB" id="A0A3M3EPB4"/>
<dbReference type="PANTHER" id="PTHR30537:SF5">
    <property type="entry name" value="HTH-TYPE TRANSCRIPTIONAL ACTIVATOR TTDR-RELATED"/>
    <property type="match status" value="1"/>
</dbReference>
<dbReference type="Pfam" id="PF00126">
    <property type="entry name" value="HTH_1"/>
    <property type="match status" value="1"/>
</dbReference>
<keyword evidence="4" id="KW-0804">Transcription</keyword>
<dbReference type="STRING" id="47879.AXG94_24930"/>